<gene>
    <name evidence="7" type="ORF">JQS43_01035</name>
</gene>
<evidence type="ECO:0000313" key="7">
    <source>
        <dbReference type="EMBL" id="QSB15006.1"/>
    </source>
</evidence>
<feature type="transmembrane region" description="Helical" evidence="5">
    <location>
        <begin position="60"/>
        <end position="80"/>
    </location>
</feature>
<keyword evidence="2 5" id="KW-0812">Transmembrane</keyword>
<evidence type="ECO:0000259" key="6">
    <source>
        <dbReference type="Pfam" id="PF01061"/>
    </source>
</evidence>
<dbReference type="PANTHER" id="PTHR43229">
    <property type="entry name" value="NODULATION PROTEIN J"/>
    <property type="match status" value="1"/>
</dbReference>
<evidence type="ECO:0000256" key="5">
    <source>
        <dbReference type="SAM" id="Phobius"/>
    </source>
</evidence>
<feature type="transmembrane region" description="Helical" evidence="5">
    <location>
        <begin position="33"/>
        <end position="54"/>
    </location>
</feature>
<dbReference type="Pfam" id="PF01061">
    <property type="entry name" value="ABC2_membrane"/>
    <property type="match status" value="1"/>
</dbReference>
<organism evidence="7 8">
    <name type="scientific">Natronosporangium hydrolyticum</name>
    <dbReference type="NCBI Taxonomy" id="2811111"/>
    <lineage>
        <taxon>Bacteria</taxon>
        <taxon>Bacillati</taxon>
        <taxon>Actinomycetota</taxon>
        <taxon>Actinomycetes</taxon>
        <taxon>Micromonosporales</taxon>
        <taxon>Micromonosporaceae</taxon>
        <taxon>Natronosporangium</taxon>
    </lineage>
</organism>
<comment type="subcellular location">
    <subcellularLocation>
        <location evidence="1">Membrane</location>
        <topology evidence="1">Multi-pass membrane protein</topology>
    </subcellularLocation>
</comment>
<dbReference type="PANTHER" id="PTHR43229:SF2">
    <property type="entry name" value="NODULATION PROTEIN J"/>
    <property type="match status" value="1"/>
</dbReference>
<evidence type="ECO:0000256" key="4">
    <source>
        <dbReference type="ARBA" id="ARBA00023136"/>
    </source>
</evidence>
<keyword evidence="3 5" id="KW-1133">Transmembrane helix</keyword>
<proteinExistence type="predicted"/>
<evidence type="ECO:0000313" key="8">
    <source>
        <dbReference type="Proteomes" id="UP000662857"/>
    </source>
</evidence>
<protein>
    <submittedName>
        <fullName evidence="7">ABC transporter permease</fullName>
    </submittedName>
</protein>
<feature type="transmembrane region" description="Helical" evidence="5">
    <location>
        <begin position="145"/>
        <end position="170"/>
    </location>
</feature>
<evidence type="ECO:0000256" key="2">
    <source>
        <dbReference type="ARBA" id="ARBA00022692"/>
    </source>
</evidence>
<feature type="transmembrane region" description="Helical" evidence="5">
    <location>
        <begin position="233"/>
        <end position="255"/>
    </location>
</feature>
<keyword evidence="8" id="KW-1185">Reference proteome</keyword>
<feature type="transmembrane region" description="Helical" evidence="5">
    <location>
        <begin position="182"/>
        <end position="200"/>
    </location>
</feature>
<dbReference type="InterPro" id="IPR051784">
    <property type="entry name" value="Nod_factor_ABC_transporter"/>
</dbReference>
<dbReference type="AlphaFoldDB" id="A0A895YK58"/>
<dbReference type="GO" id="GO:0140359">
    <property type="term" value="F:ABC-type transporter activity"/>
    <property type="evidence" value="ECO:0007669"/>
    <property type="project" value="InterPro"/>
</dbReference>
<dbReference type="GO" id="GO:0016020">
    <property type="term" value="C:membrane"/>
    <property type="evidence" value="ECO:0007669"/>
    <property type="project" value="UniProtKB-SubCell"/>
</dbReference>
<evidence type="ECO:0000256" key="1">
    <source>
        <dbReference type="ARBA" id="ARBA00004141"/>
    </source>
</evidence>
<feature type="transmembrane region" description="Helical" evidence="5">
    <location>
        <begin position="118"/>
        <end position="139"/>
    </location>
</feature>
<feature type="domain" description="ABC-2 type transporter transmembrane" evidence="6">
    <location>
        <begin position="32"/>
        <end position="219"/>
    </location>
</feature>
<name>A0A895YK58_9ACTN</name>
<evidence type="ECO:0000256" key="3">
    <source>
        <dbReference type="ARBA" id="ARBA00022989"/>
    </source>
</evidence>
<sequence length="272" mass="29199">MRERWGRPLRALRYSTANAWADMWVMYSPLSWALGWTGRVVAQVIFFAMIGLLLDSPEATRYLFIGNAVMVTAMEALLCVPSTTWERRQGTLPLLVAAPTRLWPVFVGRSVQWLPSGVLTASVALFAVGPAFGVTWTVGTALATVGALIVVAITTYCFALVLAALVLAAMDLRNVVSNIAQVAMMLICGVMVPVSFWPGWVQAAAQALPLTHGLAAIRVLADPPAAGIRVAEVIMPLLLALGIAAGWLLLAAFLLERLASVGRRRGTIEFAD</sequence>
<reference evidence="7" key="1">
    <citation type="submission" date="2021-02" db="EMBL/GenBank/DDBJ databases">
        <title>Natrosporangium hydrolyticum gen. nov., sp. nov, a haloalkaliphilic actinobacterium from a soda solonchak soil.</title>
        <authorList>
            <person name="Sorokin D.Y."/>
            <person name="Khijniak T.V."/>
            <person name="Zakharycheva A.P."/>
            <person name="Boueva O.V."/>
            <person name="Ariskina E.V."/>
            <person name="Hahnke R.L."/>
            <person name="Bunk B."/>
            <person name="Sproer C."/>
            <person name="Schumann P."/>
            <person name="Evtushenko L.I."/>
            <person name="Kublanov I.V."/>
        </authorList>
    </citation>
    <scope>NUCLEOTIDE SEQUENCE</scope>
    <source>
        <strain evidence="7">DSM 106523</strain>
    </source>
</reference>
<keyword evidence="4 5" id="KW-0472">Membrane</keyword>
<dbReference type="InterPro" id="IPR013525">
    <property type="entry name" value="ABC2_TM"/>
</dbReference>
<dbReference type="EMBL" id="CP070499">
    <property type="protein sequence ID" value="QSB15006.1"/>
    <property type="molecule type" value="Genomic_DNA"/>
</dbReference>
<accession>A0A895YK58</accession>
<dbReference type="Proteomes" id="UP000662857">
    <property type="component" value="Chromosome"/>
</dbReference>
<dbReference type="RefSeq" id="WP_239677173.1">
    <property type="nucleotide sequence ID" value="NZ_CP070499.1"/>
</dbReference>
<dbReference type="KEGG" id="nhy:JQS43_01035"/>